<gene>
    <name evidence="3" type="ORF">GCM10020369_69290</name>
</gene>
<accession>A0ABP6T817</accession>
<organism evidence="3 4">
    <name type="scientific">Cryptosporangium minutisporangium</name>
    <dbReference type="NCBI Taxonomy" id="113569"/>
    <lineage>
        <taxon>Bacteria</taxon>
        <taxon>Bacillati</taxon>
        <taxon>Actinomycetota</taxon>
        <taxon>Actinomycetes</taxon>
        <taxon>Cryptosporangiales</taxon>
        <taxon>Cryptosporangiaceae</taxon>
        <taxon>Cryptosporangium</taxon>
    </lineage>
</organism>
<dbReference type="InterPro" id="IPR025828">
    <property type="entry name" value="Put_sensor_dom"/>
</dbReference>
<evidence type="ECO:0000259" key="2">
    <source>
        <dbReference type="Pfam" id="PF13796"/>
    </source>
</evidence>
<keyword evidence="1" id="KW-1133">Transmembrane helix</keyword>
<feature type="transmembrane region" description="Helical" evidence="1">
    <location>
        <begin position="139"/>
        <end position="159"/>
    </location>
</feature>
<evidence type="ECO:0000313" key="3">
    <source>
        <dbReference type="EMBL" id="GAA3395593.1"/>
    </source>
</evidence>
<protein>
    <submittedName>
        <fullName evidence="3">Sensor domain-containing protein</fullName>
    </submittedName>
</protein>
<evidence type="ECO:0000313" key="4">
    <source>
        <dbReference type="Proteomes" id="UP001501676"/>
    </source>
</evidence>
<feature type="transmembrane region" description="Helical" evidence="1">
    <location>
        <begin position="46"/>
        <end position="65"/>
    </location>
</feature>
<keyword evidence="1" id="KW-0812">Transmembrane</keyword>
<keyword evidence="4" id="KW-1185">Reference proteome</keyword>
<dbReference type="Pfam" id="PF13796">
    <property type="entry name" value="Sensor"/>
    <property type="match status" value="1"/>
</dbReference>
<keyword evidence="1" id="KW-0472">Membrane</keyword>
<feature type="transmembrane region" description="Helical" evidence="1">
    <location>
        <begin position="196"/>
        <end position="214"/>
    </location>
</feature>
<name>A0ABP6T817_9ACTN</name>
<feature type="domain" description="Putative sensor" evidence="2">
    <location>
        <begin position="46"/>
        <end position="229"/>
    </location>
</feature>
<reference evidence="4" key="1">
    <citation type="journal article" date="2019" name="Int. J. Syst. Evol. Microbiol.">
        <title>The Global Catalogue of Microorganisms (GCM) 10K type strain sequencing project: providing services to taxonomists for standard genome sequencing and annotation.</title>
        <authorList>
            <consortium name="The Broad Institute Genomics Platform"/>
            <consortium name="The Broad Institute Genome Sequencing Center for Infectious Disease"/>
            <person name="Wu L."/>
            <person name="Ma J."/>
        </authorList>
    </citation>
    <scope>NUCLEOTIDE SEQUENCE [LARGE SCALE GENOMIC DNA]</scope>
    <source>
        <strain evidence="4">JCM 9458</strain>
    </source>
</reference>
<comment type="caution">
    <text evidence="3">The sequence shown here is derived from an EMBL/GenBank/DDBJ whole genome shotgun (WGS) entry which is preliminary data.</text>
</comment>
<sequence>MSAPTITPHVETMETQPAPYEARQPPVAANALLGAWDTQTWRSAGYLALGLFTGVLGLAAFIVVVVVGVTFSALIVGVPVLLAALAVSRGMAEIERRRAGIVLGTAVPVPYPLVSGRYLRRIGQWLAAPSTWRDLAHHLFLFPVTLFSAIVALSFWGAALGSMTLWTWYWAMPNDTIYIFGDWADNPFTVDSLGSSLPWIGVGIVLLWVAGWVTKGLARMSAAYTEFLLGPSQTGR</sequence>
<dbReference type="RefSeq" id="WP_345732480.1">
    <property type="nucleotide sequence ID" value="NZ_BAAAYN010000048.1"/>
</dbReference>
<dbReference type="Proteomes" id="UP001501676">
    <property type="component" value="Unassembled WGS sequence"/>
</dbReference>
<evidence type="ECO:0000256" key="1">
    <source>
        <dbReference type="SAM" id="Phobius"/>
    </source>
</evidence>
<dbReference type="EMBL" id="BAAAYN010000048">
    <property type="protein sequence ID" value="GAA3395593.1"/>
    <property type="molecule type" value="Genomic_DNA"/>
</dbReference>
<proteinExistence type="predicted"/>
<feature type="transmembrane region" description="Helical" evidence="1">
    <location>
        <begin position="71"/>
        <end position="88"/>
    </location>
</feature>